<dbReference type="Gene3D" id="3.40.50.2000">
    <property type="entry name" value="Glycogen Phosphorylase B"/>
    <property type="match status" value="2"/>
</dbReference>
<dbReference type="EC" id="2.4.1.21" evidence="8"/>
<dbReference type="CDD" id="cd03791">
    <property type="entry name" value="GT5_Glycogen_synthase_DULL1-like"/>
    <property type="match status" value="1"/>
</dbReference>
<keyword evidence="12" id="KW-1185">Reference proteome</keyword>
<feature type="domain" description="Starch synthase catalytic" evidence="10">
    <location>
        <begin position="2"/>
        <end position="248"/>
    </location>
</feature>
<accession>A0A059KQW2</accession>
<evidence type="ECO:0000256" key="4">
    <source>
        <dbReference type="ARBA" id="ARBA00010281"/>
    </source>
</evidence>
<dbReference type="eggNOG" id="COG0297">
    <property type="taxonomic scope" value="Bacteria"/>
</dbReference>
<name>A0A059KQW2_9BURK</name>
<evidence type="ECO:0000256" key="5">
    <source>
        <dbReference type="ARBA" id="ARBA00022676"/>
    </source>
</evidence>
<comment type="similarity">
    <text evidence="4 8">Belongs to the glycosyltransferase 1 family. Bacterial/plant glycogen synthase subfamily.</text>
</comment>
<proteinExistence type="inferred from homology"/>
<dbReference type="Pfam" id="PF08323">
    <property type="entry name" value="Glyco_transf_5"/>
    <property type="match status" value="1"/>
</dbReference>
<dbReference type="UniPathway" id="UPA00164"/>
<evidence type="ECO:0000256" key="8">
    <source>
        <dbReference type="HAMAP-Rule" id="MF_00484"/>
    </source>
</evidence>
<dbReference type="GO" id="GO:0004373">
    <property type="term" value="F:alpha-1,4-glucan glucosyltransferase (UDP-glucose donor) activity"/>
    <property type="evidence" value="ECO:0007669"/>
    <property type="project" value="InterPro"/>
</dbReference>
<protein>
    <recommendedName>
        <fullName evidence="8">Glycogen synthase</fullName>
        <ecNumber evidence="8">2.4.1.21</ecNumber>
    </recommendedName>
    <alternativeName>
        <fullName evidence="8">Starch [bacterial glycogen] synthase</fullName>
    </alternativeName>
</protein>
<comment type="catalytic activity">
    <reaction evidence="1 8">
        <text>[(1-&gt;4)-alpha-D-glucosyl](n) + ADP-alpha-D-glucose = [(1-&gt;4)-alpha-D-glucosyl](n+1) + ADP + H(+)</text>
        <dbReference type="Rhea" id="RHEA:18189"/>
        <dbReference type="Rhea" id="RHEA-COMP:9584"/>
        <dbReference type="Rhea" id="RHEA-COMP:9587"/>
        <dbReference type="ChEBI" id="CHEBI:15378"/>
        <dbReference type="ChEBI" id="CHEBI:15444"/>
        <dbReference type="ChEBI" id="CHEBI:57498"/>
        <dbReference type="ChEBI" id="CHEBI:456216"/>
        <dbReference type="EC" id="2.4.1.21"/>
    </reaction>
</comment>
<evidence type="ECO:0000259" key="10">
    <source>
        <dbReference type="Pfam" id="PF08323"/>
    </source>
</evidence>
<dbReference type="NCBIfam" id="TIGR02095">
    <property type="entry name" value="glgA"/>
    <property type="match status" value="1"/>
</dbReference>
<dbReference type="PANTHER" id="PTHR45825:SF11">
    <property type="entry name" value="ALPHA AMYLASE DOMAIN-CONTAINING PROTEIN"/>
    <property type="match status" value="1"/>
</dbReference>
<dbReference type="EMBL" id="AZRA01000014">
    <property type="protein sequence ID" value="KDB53826.1"/>
    <property type="molecule type" value="Genomic_DNA"/>
</dbReference>
<dbReference type="GO" id="GO:0005829">
    <property type="term" value="C:cytosol"/>
    <property type="evidence" value="ECO:0007669"/>
    <property type="project" value="TreeGrafter"/>
</dbReference>
<dbReference type="InterPro" id="IPR013534">
    <property type="entry name" value="Starch_synth_cat_dom"/>
</dbReference>
<dbReference type="PATRIC" id="fig|1286631.3.peg.607"/>
<dbReference type="GO" id="GO:0005978">
    <property type="term" value="P:glycogen biosynthetic process"/>
    <property type="evidence" value="ECO:0007669"/>
    <property type="project" value="UniProtKB-UniRule"/>
</dbReference>
<organism evidence="11 12">
    <name type="scientific">Sphaerotilus natans subsp. natans DSM 6575</name>
    <dbReference type="NCBI Taxonomy" id="1286631"/>
    <lineage>
        <taxon>Bacteria</taxon>
        <taxon>Pseudomonadati</taxon>
        <taxon>Pseudomonadota</taxon>
        <taxon>Betaproteobacteria</taxon>
        <taxon>Burkholderiales</taxon>
        <taxon>Sphaerotilaceae</taxon>
        <taxon>Sphaerotilus</taxon>
    </lineage>
</organism>
<dbReference type="AlphaFoldDB" id="A0A059KQW2"/>
<evidence type="ECO:0000313" key="11">
    <source>
        <dbReference type="EMBL" id="KDB53826.1"/>
    </source>
</evidence>
<dbReference type="PANTHER" id="PTHR45825">
    <property type="entry name" value="GRANULE-BOUND STARCH SYNTHASE 1, CHLOROPLASTIC/AMYLOPLASTIC"/>
    <property type="match status" value="1"/>
</dbReference>
<comment type="caution">
    <text evidence="11">The sequence shown here is derived from an EMBL/GenBank/DDBJ whole genome shotgun (WGS) entry which is preliminary data.</text>
</comment>
<evidence type="ECO:0000256" key="6">
    <source>
        <dbReference type="ARBA" id="ARBA00022679"/>
    </source>
</evidence>
<dbReference type="RefSeq" id="WP_037478092.1">
    <property type="nucleotide sequence ID" value="NZ_AZRA01000014.1"/>
</dbReference>
<evidence type="ECO:0000256" key="3">
    <source>
        <dbReference type="ARBA" id="ARBA00004964"/>
    </source>
</evidence>
<dbReference type="NCBIfam" id="NF001899">
    <property type="entry name" value="PRK00654.1-2"/>
    <property type="match status" value="1"/>
</dbReference>
<evidence type="ECO:0000256" key="7">
    <source>
        <dbReference type="ARBA" id="ARBA00023056"/>
    </source>
</evidence>
<dbReference type="Proteomes" id="UP000026714">
    <property type="component" value="Unassembled WGS sequence"/>
</dbReference>
<dbReference type="InterPro" id="IPR011835">
    <property type="entry name" value="GS/SS"/>
</dbReference>
<keyword evidence="6 8" id="KW-0808">Transferase</keyword>
<dbReference type="GO" id="GO:0009011">
    <property type="term" value="F:alpha-1,4-glucan glucosyltransferase (ADP-glucose donor) activity"/>
    <property type="evidence" value="ECO:0007669"/>
    <property type="project" value="UniProtKB-UniRule"/>
</dbReference>
<keyword evidence="5 8" id="KW-0328">Glycosyltransferase</keyword>
<sequence length="490" mass="52771">MRVLQVCAEIFPLLKTGGLADVAGALPPALAALGDEVRVLLPGFDAILDGLQEAVVVAELQPPPALHWGSGGARLLWGRLPAVGEGVTAYVIDAPGYYRRPGGPYADANRHPYGDNHLRFALLGWVAAELAQGLDPFWHPTVLHAHDWHAGLAPVYLRAAQQARHQHFAGSVFTVHNLAYQGGFAGHHFQELGLPSGFWGVNGVEFHGQLGFLKGGLYFADRLTTVSPTYAREIQGPEQGCGLDGLLRTRGVDLSGILNGVDDAVWHPATDTLLPANYAVDALDGKAACKAALQQELGLAVDPARPLLCIVSRLTEQKGLHLVLEALPGLRALGWQFAMLGSGDAWMETAFAEAAAAHPADIAVRIGYDERFAHRLIAGSDAIAVPSRFEPCGLTQLYGLKYGTLPLVRRVGGLADTVADTRLETLDRDATGFVFDEFSAGALLWAAERAVALFRRPADWRTVQQRAMRQDFGWTAAARHYQALYRQVSA</sequence>
<dbReference type="STRING" id="34103.SAMN05421778_11818"/>
<dbReference type="Pfam" id="PF00534">
    <property type="entry name" value="Glycos_transf_1"/>
    <property type="match status" value="1"/>
</dbReference>
<keyword evidence="7 8" id="KW-0320">Glycogen biosynthesis</keyword>
<comment type="pathway">
    <text evidence="3 8">Glycan biosynthesis; glycogen biosynthesis.</text>
</comment>
<dbReference type="InterPro" id="IPR001296">
    <property type="entry name" value="Glyco_trans_1"/>
</dbReference>
<comment type="function">
    <text evidence="2 8">Synthesizes alpha-1,4-glucan chains using ADP-glucose.</text>
</comment>
<evidence type="ECO:0000256" key="2">
    <source>
        <dbReference type="ARBA" id="ARBA00002764"/>
    </source>
</evidence>
<gene>
    <name evidence="8" type="primary">glgA</name>
    <name evidence="11" type="ORF">X805_06160</name>
</gene>
<feature type="domain" description="Glycosyl transferase family 1" evidence="9">
    <location>
        <begin position="304"/>
        <end position="451"/>
    </location>
</feature>
<evidence type="ECO:0000259" key="9">
    <source>
        <dbReference type="Pfam" id="PF00534"/>
    </source>
</evidence>
<dbReference type="SUPFAM" id="SSF53756">
    <property type="entry name" value="UDP-Glycosyltransferase/glycogen phosphorylase"/>
    <property type="match status" value="1"/>
</dbReference>
<evidence type="ECO:0000313" key="12">
    <source>
        <dbReference type="Proteomes" id="UP000026714"/>
    </source>
</evidence>
<reference evidence="11 12" key="1">
    <citation type="journal article" date="2014" name="FEMS Microbiol. Ecol.">
        <title>Sphaerotilus natans encrusted with nanoball-shaped Fe(III) oxide minerals formed by nitrate-reducing mixotrophic Fe(II) oxidation.</title>
        <authorList>
            <person name="Park S."/>
            <person name="Kim D.H."/>
            <person name="Lee J.H."/>
            <person name="Hur H.G."/>
        </authorList>
    </citation>
    <scope>NUCLEOTIDE SEQUENCE [LARGE SCALE GENOMIC DNA]</scope>
    <source>
        <strain evidence="11 12">DSM 6575</strain>
    </source>
</reference>
<evidence type="ECO:0000256" key="1">
    <source>
        <dbReference type="ARBA" id="ARBA00001478"/>
    </source>
</evidence>
<feature type="binding site" evidence="8">
    <location>
        <position position="15"/>
    </location>
    <ligand>
        <name>ADP-alpha-D-glucose</name>
        <dbReference type="ChEBI" id="CHEBI:57498"/>
    </ligand>
</feature>
<dbReference type="HAMAP" id="MF_00484">
    <property type="entry name" value="Glycogen_synth"/>
    <property type="match status" value="1"/>
</dbReference>